<feature type="compositionally biased region" description="Pro residues" evidence="1">
    <location>
        <begin position="560"/>
        <end position="574"/>
    </location>
</feature>
<accession>S4VV42</accession>
<evidence type="ECO:0000256" key="1">
    <source>
        <dbReference type="SAM" id="MobiDB-lite"/>
    </source>
</evidence>
<evidence type="ECO:0000313" key="2">
    <source>
        <dbReference type="EMBL" id="AGO83295.2"/>
    </source>
</evidence>
<protein>
    <submittedName>
        <fullName evidence="2">Uncharacterized protein</fullName>
    </submittedName>
</protein>
<feature type="compositionally biased region" description="Basic and acidic residues" evidence="1">
    <location>
        <begin position="34"/>
        <end position="45"/>
    </location>
</feature>
<organism evidence="2 3">
    <name type="scientific">Pandoravirus dulcis</name>
    <dbReference type="NCBI Taxonomy" id="1349409"/>
    <lineage>
        <taxon>Viruses</taxon>
        <taxon>Pandoravirus</taxon>
    </lineage>
</organism>
<name>S4VV42_9VIRU</name>
<gene>
    <name evidence="2" type="ORF">pdul_cds_1024</name>
</gene>
<dbReference type="EMBL" id="KC977570">
    <property type="protein sequence ID" value="AGO83295.2"/>
    <property type="molecule type" value="Genomic_DNA"/>
</dbReference>
<dbReference type="GeneID" id="16512825"/>
<feature type="compositionally biased region" description="Acidic residues" evidence="1">
    <location>
        <begin position="596"/>
        <end position="612"/>
    </location>
</feature>
<feature type="compositionally biased region" description="Basic and acidic residues" evidence="1">
    <location>
        <begin position="452"/>
        <end position="461"/>
    </location>
</feature>
<sequence>MLNRGQNRGPPPYQKQEKDAVESMRSLLSAGSASDRDATSARADETELEDVLLPPGLFILELHGLSRAQALLAGDRITVIVDDTARRMLDGRSAHLLTAHIMACRPRVGADSDGGTARPLSSPDCVVLCVAALRNYASSLWVALDAKLAYDGVGRVATRPRRGDALHEFASCPCTLSGCFARHARINGDGTINRNEAGADGCDTCARTWAGFSTVTKRRCPGERFTVSRRAARAAASLKVHRSLRLEADIGEVMYICAFGIRGARSRMDPTDARIVRAERTLAALAARAEALLLVCLWAGQFGVLQALIVAAEADASVGSALPENSPPPCRPTEMLDSTVDIAVRAGLILARAQFAATEVIAKETGRDITALDAPASFVNEWRTPRLAISTMDDMIRWAQRVTGRLSRVRKNPAVAAAIEARRAETSAATEPSVAAGSRTMLPRTNPGHQQQRPEDGLAPETHRADPAALVALRCARSGCPALGRRITSGCIVTARCTAGCRATFHRACWKTLGIACADRTPCPTPDCWGEIVKVTSARSRASDCKPRVLWQARANHDTPTPPVPALPRSPVPKPDALARGGDRVDDVATRRDDADAPDQDDPTTPASDEDSVGSSDGADDTERVANEPQREPLPLAAQGGTPYHKTDVPRGGAPKRRKRQRARAGKPQRCRLVRQESDRLLVLAGLADAPAIGSDEILRKGVPPSGGAYADNALWPPFFVPDST</sequence>
<dbReference type="RefSeq" id="YP_008319964.2">
    <property type="nucleotide sequence ID" value="NC_021858.1"/>
</dbReference>
<feature type="compositionally biased region" description="Basic residues" evidence="1">
    <location>
        <begin position="654"/>
        <end position="669"/>
    </location>
</feature>
<feature type="compositionally biased region" description="Basic and acidic residues" evidence="1">
    <location>
        <begin position="581"/>
        <end position="595"/>
    </location>
</feature>
<feature type="region of interest" description="Disordered" evidence="1">
    <location>
        <begin position="553"/>
        <end position="669"/>
    </location>
</feature>
<evidence type="ECO:0000313" key="3">
    <source>
        <dbReference type="Proteomes" id="UP000201566"/>
    </source>
</evidence>
<dbReference type="KEGG" id="vg:16512825"/>
<feature type="region of interest" description="Disordered" evidence="1">
    <location>
        <begin position="422"/>
        <end position="461"/>
    </location>
</feature>
<dbReference type="Proteomes" id="UP000201566">
    <property type="component" value="Segment"/>
</dbReference>
<feature type="region of interest" description="Disordered" evidence="1">
    <location>
        <begin position="1"/>
        <end position="45"/>
    </location>
</feature>
<reference evidence="2 3" key="1">
    <citation type="journal article" date="2013" name="Science">
        <title>Pandoraviruses: amoeba viruses with genomes up to 2.5 Mb reaching that of parasitic eukaryotes.</title>
        <authorList>
            <person name="Philippe N."/>
            <person name="Legendre M."/>
            <person name="Doutre G."/>
            <person name="Coute Y."/>
            <person name="Poirot O."/>
            <person name="Lescot M."/>
            <person name="Arslan D."/>
            <person name="Seltzer V."/>
            <person name="Bertaux L."/>
            <person name="Bruley C."/>
            <person name="Garin J."/>
            <person name="Claverie J.M."/>
            <person name="Abergel C."/>
        </authorList>
    </citation>
    <scope>NUCLEOTIDE SEQUENCE [LARGE SCALE GENOMIC DNA]</scope>
    <source>
        <strain evidence="2">Melbourne</strain>
    </source>
</reference>
<feature type="compositionally biased region" description="Basic and acidic residues" evidence="1">
    <location>
        <begin position="621"/>
        <end position="631"/>
    </location>
</feature>
<proteinExistence type="predicted"/>